<keyword evidence="3 5" id="KW-0175">Coiled coil</keyword>
<protein>
    <submittedName>
        <fullName evidence="7">Protein piccolo-like</fullName>
    </submittedName>
</protein>
<dbReference type="STRING" id="41447.ENSSDUP00000007481"/>
<comment type="similarity">
    <text evidence="2">Belongs to the MTUS1 family.</text>
</comment>
<reference evidence="7" key="1">
    <citation type="submission" date="2025-08" db="UniProtKB">
        <authorList>
            <consortium name="Ensembl"/>
        </authorList>
    </citation>
    <scope>IDENTIFICATION</scope>
</reference>
<dbReference type="GO" id="GO:0005634">
    <property type="term" value="C:nucleus"/>
    <property type="evidence" value="ECO:0007669"/>
    <property type="project" value="UniProtKB-SubCell"/>
</dbReference>
<evidence type="ECO:0000256" key="6">
    <source>
        <dbReference type="SAM" id="MobiDB-lite"/>
    </source>
</evidence>
<comment type="subcellular location">
    <subcellularLocation>
        <location evidence="1">Nucleus</location>
    </subcellularLocation>
</comment>
<feature type="region of interest" description="Disordered" evidence="6">
    <location>
        <begin position="280"/>
        <end position="337"/>
    </location>
</feature>
<feature type="compositionally biased region" description="Low complexity" evidence="6">
    <location>
        <begin position="123"/>
        <end position="140"/>
    </location>
</feature>
<dbReference type="GeneTree" id="ENSGT00950000183026"/>
<dbReference type="Proteomes" id="UP000261420">
    <property type="component" value="Unplaced"/>
</dbReference>
<evidence type="ECO:0000256" key="2">
    <source>
        <dbReference type="ARBA" id="ARBA00007585"/>
    </source>
</evidence>
<dbReference type="PANTHER" id="PTHR24200">
    <property type="entry name" value="TOUCAN, ISOFORM A"/>
    <property type="match status" value="1"/>
</dbReference>
<sequence length="697" mass="76613">MLGDVGQSAGGGSPTKVRQLQSQSFGLPKTRTTTSPFLPTFISKPTANQQPAGVSAGRPAPPTASKLPVKGLFTNLSSSSLGSNENNGAASKASPVPAGAPASTGTRPDERPSRGMCPVGSQSATKPPSSSTNTPSDTAALKLPVMRTRALSLQARTTATGLKAPTASTHKTTAASQAAGRTVSSACQGLTKPTSQFPLQRSGSARLSRLNSAGTVDKNKSRETPARPTNTSSSSQVTAAAGGSEQTQQQPPPDQVPDLVNANLPVTSVLPVLVAEVTNTGSSTTGASGLGFKATTGSRSSPKTGSCVQNASRPGPRAVVADRTAKQNQSKEQAEKKNHAILQLRKLLLQGNKRVEALATVIQHLFTEREEALKQKKELSLELTNLRDELVTSSQCCERLRQEKEEVRVSVEEALKRLEEQHKEELVQLEDRLRSFYQTEWDKVHQTYQEEADKCRMLMEQQVEELRSRQEAERKNQEVNHIQKMESLKQQYETSIQELKRIQQTDLQNLEKTLTETETSLSEKISELSAEKEALNEKLQAEEERRKWIQTDKNLKDSHTVYLEQELESLKVVLEIKNNQLHQKEKKLMDMDKLVETNVKLEECLTKVQQENEDYKARMDKHAALSKQLSNEQAILQQTLQKESKVNKRLSMENEELLWKLHNGDLLASPRRLSPTSPFNSPRNSASFPTTAPLSPR</sequence>
<feature type="compositionally biased region" description="Polar residues" evidence="6">
    <location>
        <begin position="674"/>
        <end position="697"/>
    </location>
</feature>
<evidence type="ECO:0000313" key="8">
    <source>
        <dbReference type="Proteomes" id="UP000261420"/>
    </source>
</evidence>
<dbReference type="GO" id="GO:0008017">
    <property type="term" value="F:microtubule binding"/>
    <property type="evidence" value="ECO:0007669"/>
    <property type="project" value="TreeGrafter"/>
</dbReference>
<organism evidence="7 8">
    <name type="scientific">Seriola dumerili</name>
    <name type="common">Greater amberjack</name>
    <name type="synonym">Caranx dumerili</name>
    <dbReference type="NCBI Taxonomy" id="41447"/>
    <lineage>
        <taxon>Eukaryota</taxon>
        <taxon>Metazoa</taxon>
        <taxon>Chordata</taxon>
        <taxon>Craniata</taxon>
        <taxon>Vertebrata</taxon>
        <taxon>Euteleostomi</taxon>
        <taxon>Actinopterygii</taxon>
        <taxon>Neopterygii</taxon>
        <taxon>Teleostei</taxon>
        <taxon>Neoteleostei</taxon>
        <taxon>Acanthomorphata</taxon>
        <taxon>Carangaria</taxon>
        <taxon>Carangiformes</taxon>
        <taxon>Carangidae</taxon>
        <taxon>Seriola</taxon>
    </lineage>
</organism>
<evidence type="ECO:0000256" key="4">
    <source>
        <dbReference type="ARBA" id="ARBA00023242"/>
    </source>
</evidence>
<feature type="region of interest" description="Disordered" evidence="6">
    <location>
        <begin position="669"/>
        <end position="697"/>
    </location>
</feature>
<feature type="compositionally biased region" description="Polar residues" evidence="6">
    <location>
        <begin position="16"/>
        <end position="52"/>
    </location>
</feature>
<feature type="coiled-coil region" evidence="5">
    <location>
        <begin position="362"/>
        <end position="632"/>
    </location>
</feature>
<evidence type="ECO:0000313" key="7">
    <source>
        <dbReference type="Ensembl" id="ENSSDUP00000007481.1"/>
    </source>
</evidence>
<keyword evidence="8" id="KW-1185">Reference proteome</keyword>
<name>A0A3B4TMJ9_SERDU</name>
<feature type="region of interest" description="Disordered" evidence="6">
    <location>
        <begin position="1"/>
        <end position="260"/>
    </location>
</feature>
<dbReference type="OMA" id="WEKERQI"/>
<dbReference type="Ensembl" id="ENSSDUT00000007620.1">
    <property type="protein sequence ID" value="ENSSDUP00000007481.1"/>
    <property type="gene ID" value="ENSSDUG00000005488.1"/>
</dbReference>
<accession>A0A3B4TMJ9</accession>
<feature type="compositionally biased region" description="Polar residues" evidence="6">
    <location>
        <begin position="227"/>
        <end position="238"/>
    </location>
</feature>
<feature type="compositionally biased region" description="Low complexity" evidence="6">
    <location>
        <begin position="75"/>
        <end position="91"/>
    </location>
</feature>
<dbReference type="AlphaFoldDB" id="A0A3B4TMJ9"/>
<feature type="compositionally biased region" description="Polar residues" evidence="6">
    <location>
        <begin position="182"/>
        <end position="214"/>
    </location>
</feature>
<evidence type="ECO:0000256" key="5">
    <source>
        <dbReference type="SAM" id="Coils"/>
    </source>
</evidence>
<reference evidence="7" key="2">
    <citation type="submission" date="2025-09" db="UniProtKB">
        <authorList>
            <consortium name="Ensembl"/>
        </authorList>
    </citation>
    <scope>IDENTIFICATION</scope>
</reference>
<dbReference type="PANTHER" id="PTHR24200:SF7">
    <property type="entry name" value="MICROTUBULE-ASSOCIATED TUMOR SUPPRESSOR 1"/>
    <property type="match status" value="1"/>
</dbReference>
<evidence type="ECO:0000256" key="1">
    <source>
        <dbReference type="ARBA" id="ARBA00004123"/>
    </source>
</evidence>
<proteinExistence type="inferred from homology"/>
<dbReference type="GO" id="GO:0005737">
    <property type="term" value="C:cytoplasm"/>
    <property type="evidence" value="ECO:0007669"/>
    <property type="project" value="TreeGrafter"/>
</dbReference>
<evidence type="ECO:0000256" key="3">
    <source>
        <dbReference type="ARBA" id="ARBA00023054"/>
    </source>
</evidence>
<keyword evidence="4" id="KW-0539">Nucleus</keyword>
<feature type="compositionally biased region" description="Polar residues" evidence="6">
    <location>
        <begin position="154"/>
        <end position="176"/>
    </location>
</feature>
<feature type="compositionally biased region" description="Polar residues" evidence="6">
    <location>
        <begin position="295"/>
        <end position="312"/>
    </location>
</feature>
<dbReference type="InterPro" id="IPR051293">
    <property type="entry name" value="MTUS1/CCDC69"/>
</dbReference>